<proteinExistence type="predicted"/>
<dbReference type="AlphaFoldDB" id="A0A1G8I799"/>
<accession>A0A1G8I799</accession>
<organism evidence="1 2">
    <name type="scientific">Alteribacillus persepolensis</name>
    <dbReference type="NCBI Taxonomy" id="568899"/>
    <lineage>
        <taxon>Bacteria</taxon>
        <taxon>Bacillati</taxon>
        <taxon>Bacillota</taxon>
        <taxon>Bacilli</taxon>
        <taxon>Bacillales</taxon>
        <taxon>Bacillaceae</taxon>
        <taxon>Alteribacillus</taxon>
    </lineage>
</organism>
<dbReference type="Proteomes" id="UP000199163">
    <property type="component" value="Unassembled WGS sequence"/>
</dbReference>
<dbReference type="RefSeq" id="WP_175487537.1">
    <property type="nucleotide sequence ID" value="NZ_FNDK01000023.1"/>
</dbReference>
<dbReference type="EMBL" id="FNDK01000023">
    <property type="protein sequence ID" value="SDI14849.1"/>
    <property type="molecule type" value="Genomic_DNA"/>
</dbReference>
<evidence type="ECO:0000313" key="2">
    <source>
        <dbReference type="Proteomes" id="UP000199163"/>
    </source>
</evidence>
<name>A0A1G8I799_9BACI</name>
<evidence type="ECO:0000313" key="1">
    <source>
        <dbReference type="EMBL" id="SDI14849.1"/>
    </source>
</evidence>
<keyword evidence="2" id="KW-1185">Reference proteome</keyword>
<sequence>MPKLFVLWVTTKHEDGGHSARQYRWGRDSKFTYMDALREKEKIQDDFYNVEIMEF</sequence>
<gene>
    <name evidence="1" type="ORF">SAMN05192534_12326</name>
</gene>
<dbReference type="STRING" id="568899.SAMN05192534_12326"/>
<protein>
    <submittedName>
        <fullName evidence="1">Uncharacterized protein</fullName>
    </submittedName>
</protein>
<reference evidence="1 2" key="1">
    <citation type="submission" date="2016-10" db="EMBL/GenBank/DDBJ databases">
        <authorList>
            <person name="de Groot N.N."/>
        </authorList>
    </citation>
    <scope>NUCLEOTIDE SEQUENCE [LARGE SCALE GENOMIC DNA]</scope>
    <source>
        <strain evidence="1 2">DSM 21632</strain>
    </source>
</reference>